<feature type="compositionally biased region" description="Basic and acidic residues" evidence="1">
    <location>
        <begin position="143"/>
        <end position="190"/>
    </location>
</feature>
<keyword evidence="2" id="KW-0812">Transmembrane</keyword>
<evidence type="ECO:0000313" key="4">
    <source>
        <dbReference type="Proteomes" id="UP001604336"/>
    </source>
</evidence>
<sequence>MNSRVTGQNQRPRGFKVKHGVQYALILAICIWFLYQINCSHNGVEHYARSLERKLGEEHGAVILGCKVNVGWLTSKGDSESTNVNFVMKSENKEANSRDNELSKIPMEKAKDENFEREKKGSLYEEHQNFLESYLDSSGKNHNVSESDVKKLENGRGRSHTQTKEKKENDEHGFGLESERKKAEFRKNRDNTTATPGQHETEHRKHGFDDENGVPQDINDVTESQV</sequence>
<dbReference type="Proteomes" id="UP001604336">
    <property type="component" value="Unassembled WGS sequence"/>
</dbReference>
<proteinExistence type="predicted"/>
<evidence type="ECO:0000256" key="2">
    <source>
        <dbReference type="SAM" id="Phobius"/>
    </source>
</evidence>
<dbReference type="PANTHER" id="PTHR33700:SF4">
    <property type="entry name" value="MYB-LIKE PROTEIN X"/>
    <property type="match status" value="1"/>
</dbReference>
<gene>
    <name evidence="3" type="ORF">Adt_32823</name>
</gene>
<evidence type="ECO:0000256" key="1">
    <source>
        <dbReference type="SAM" id="MobiDB-lite"/>
    </source>
</evidence>
<feature type="transmembrane region" description="Helical" evidence="2">
    <location>
        <begin position="20"/>
        <end position="37"/>
    </location>
</feature>
<dbReference type="AlphaFoldDB" id="A0ABD1QVS6"/>
<reference evidence="4" key="1">
    <citation type="submission" date="2024-07" db="EMBL/GenBank/DDBJ databases">
        <title>Two chromosome-level genome assemblies of Korean endemic species Abeliophyllum distichum and Forsythia ovata (Oleaceae).</title>
        <authorList>
            <person name="Jang H."/>
        </authorList>
    </citation>
    <scope>NUCLEOTIDE SEQUENCE [LARGE SCALE GENOMIC DNA]</scope>
</reference>
<feature type="region of interest" description="Disordered" evidence="1">
    <location>
        <begin position="93"/>
        <end position="119"/>
    </location>
</feature>
<feature type="compositionally biased region" description="Basic and acidic residues" evidence="1">
    <location>
        <begin position="199"/>
        <end position="209"/>
    </location>
</feature>
<protein>
    <submittedName>
        <fullName evidence="3">Uncharacterized protein</fullName>
    </submittedName>
</protein>
<keyword evidence="4" id="KW-1185">Reference proteome</keyword>
<comment type="caution">
    <text evidence="3">The sequence shown here is derived from an EMBL/GenBank/DDBJ whole genome shotgun (WGS) entry which is preliminary data.</text>
</comment>
<name>A0ABD1QVS6_9LAMI</name>
<keyword evidence="2" id="KW-1133">Transmembrane helix</keyword>
<keyword evidence="2" id="KW-0472">Membrane</keyword>
<organism evidence="3 4">
    <name type="scientific">Abeliophyllum distichum</name>
    <dbReference type="NCBI Taxonomy" id="126358"/>
    <lineage>
        <taxon>Eukaryota</taxon>
        <taxon>Viridiplantae</taxon>
        <taxon>Streptophyta</taxon>
        <taxon>Embryophyta</taxon>
        <taxon>Tracheophyta</taxon>
        <taxon>Spermatophyta</taxon>
        <taxon>Magnoliopsida</taxon>
        <taxon>eudicotyledons</taxon>
        <taxon>Gunneridae</taxon>
        <taxon>Pentapetalae</taxon>
        <taxon>asterids</taxon>
        <taxon>lamiids</taxon>
        <taxon>Lamiales</taxon>
        <taxon>Oleaceae</taxon>
        <taxon>Forsythieae</taxon>
        <taxon>Abeliophyllum</taxon>
    </lineage>
</organism>
<feature type="region of interest" description="Disordered" evidence="1">
    <location>
        <begin position="135"/>
        <end position="226"/>
    </location>
</feature>
<accession>A0ABD1QVS6</accession>
<dbReference type="EMBL" id="JBFOLK010000010">
    <property type="protein sequence ID" value="KAL2479857.1"/>
    <property type="molecule type" value="Genomic_DNA"/>
</dbReference>
<dbReference type="PANTHER" id="PTHR33700">
    <property type="entry name" value="MYB-LIKE PROTEIN X"/>
    <property type="match status" value="1"/>
</dbReference>
<evidence type="ECO:0000313" key="3">
    <source>
        <dbReference type="EMBL" id="KAL2479857.1"/>
    </source>
</evidence>